<proteinExistence type="predicted"/>
<dbReference type="SUPFAM" id="SSF81383">
    <property type="entry name" value="F-box domain"/>
    <property type="match status" value="1"/>
</dbReference>
<dbReference type="Pfam" id="PF12937">
    <property type="entry name" value="F-box-like"/>
    <property type="match status" value="1"/>
</dbReference>
<dbReference type="Gene3D" id="1.20.1280.50">
    <property type="match status" value="1"/>
</dbReference>
<reference evidence="2 3" key="1">
    <citation type="journal article" date="2018" name="BMC Genomics">
        <title>Genomic evidence for intraspecific hybridization in a clonal and extremely halotolerant yeast.</title>
        <authorList>
            <person name="Gostincar C."/>
            <person name="Stajich J.E."/>
            <person name="Zupancic J."/>
            <person name="Zalar P."/>
            <person name="Gunde-Cimerman N."/>
        </authorList>
    </citation>
    <scope>NUCLEOTIDE SEQUENCE [LARGE SCALE GENOMIC DNA]</scope>
    <source>
        <strain evidence="2 3">EXF-6669</strain>
    </source>
</reference>
<organism evidence="2 3">
    <name type="scientific">Hortaea werneckii</name>
    <name type="common">Black yeast</name>
    <name type="synonym">Cladosporium werneckii</name>
    <dbReference type="NCBI Taxonomy" id="91943"/>
    <lineage>
        <taxon>Eukaryota</taxon>
        <taxon>Fungi</taxon>
        <taxon>Dikarya</taxon>
        <taxon>Ascomycota</taxon>
        <taxon>Pezizomycotina</taxon>
        <taxon>Dothideomycetes</taxon>
        <taxon>Dothideomycetidae</taxon>
        <taxon>Mycosphaerellales</taxon>
        <taxon>Teratosphaeriaceae</taxon>
        <taxon>Hortaea</taxon>
    </lineage>
</organism>
<dbReference type="Proteomes" id="UP000271337">
    <property type="component" value="Unassembled WGS sequence"/>
</dbReference>
<dbReference type="EMBL" id="QWIL01000890">
    <property type="protein sequence ID" value="RMY11298.1"/>
    <property type="molecule type" value="Genomic_DNA"/>
</dbReference>
<dbReference type="InterPro" id="IPR001810">
    <property type="entry name" value="F-box_dom"/>
</dbReference>
<gene>
    <name evidence="2" type="ORF">D0867_08118</name>
</gene>
<comment type="caution">
    <text evidence="2">The sequence shown here is derived from an EMBL/GenBank/DDBJ whole genome shotgun (WGS) entry which is preliminary data.</text>
</comment>
<evidence type="ECO:0000313" key="3">
    <source>
        <dbReference type="Proteomes" id="UP000271337"/>
    </source>
</evidence>
<protein>
    <recommendedName>
        <fullName evidence="1">F-box domain-containing protein</fullName>
    </recommendedName>
</protein>
<evidence type="ECO:0000259" key="1">
    <source>
        <dbReference type="SMART" id="SM00256"/>
    </source>
</evidence>
<dbReference type="InterPro" id="IPR036047">
    <property type="entry name" value="F-box-like_dom_sf"/>
</dbReference>
<evidence type="ECO:0000313" key="2">
    <source>
        <dbReference type="EMBL" id="RMY11298.1"/>
    </source>
</evidence>
<sequence>MPYTAQRRFKHMLLADTHIVSDPNVPKMISQASRRALGTPELLEAILYQLPLQDLLRAQSVCKTWQTVIDHSKKLQRALYFEPVFWDPVALCKEPGGRMCYNHWVQAGNSERCVTVYENPILSSLVKSLLPVTRTKSLLAQLPGCWQRREASWRRMLVTQPPFQGAVHIYRHGSPGISNRILYGQVPVNDIAQCTLGHIADGLEQELQAFGGRYLLSCEVPGWLDWQIVEVNEQLKVS</sequence>
<accession>A0A3M6Z7I0</accession>
<dbReference type="VEuPathDB" id="FungiDB:BTJ68_12142"/>
<name>A0A3M6Z7I0_HORWE</name>
<feature type="domain" description="F-box" evidence="1">
    <location>
        <begin position="39"/>
        <end position="78"/>
    </location>
</feature>
<dbReference type="OrthoDB" id="3800738at2759"/>
<dbReference type="SMART" id="SM00256">
    <property type="entry name" value="FBOX"/>
    <property type="match status" value="1"/>
</dbReference>
<dbReference type="AlphaFoldDB" id="A0A3M6Z7I0"/>